<dbReference type="Proteomes" id="UP001597347">
    <property type="component" value="Unassembled WGS sequence"/>
</dbReference>
<dbReference type="Pfam" id="PF13649">
    <property type="entry name" value="Methyltransf_25"/>
    <property type="match status" value="1"/>
</dbReference>
<dbReference type="EMBL" id="JBHUEA010000008">
    <property type="protein sequence ID" value="MFD1721310.1"/>
    <property type="molecule type" value="Genomic_DNA"/>
</dbReference>
<accession>A0ABW4LDG6</accession>
<dbReference type="Gene3D" id="3.40.50.150">
    <property type="entry name" value="Vaccinia Virus protein VP39"/>
    <property type="match status" value="1"/>
</dbReference>
<protein>
    <submittedName>
        <fullName evidence="2">Class I SAM-dependent methyltransferase</fullName>
    </submittedName>
</protein>
<dbReference type="GO" id="GO:0008168">
    <property type="term" value="F:methyltransferase activity"/>
    <property type="evidence" value="ECO:0007669"/>
    <property type="project" value="UniProtKB-KW"/>
</dbReference>
<dbReference type="RefSeq" id="WP_377933428.1">
    <property type="nucleotide sequence ID" value="NZ_JBHUEA010000008.1"/>
</dbReference>
<evidence type="ECO:0000313" key="2">
    <source>
        <dbReference type="EMBL" id="MFD1721310.1"/>
    </source>
</evidence>
<keyword evidence="2" id="KW-0808">Transferase</keyword>
<proteinExistence type="predicted"/>
<evidence type="ECO:0000259" key="1">
    <source>
        <dbReference type="Pfam" id="PF13649"/>
    </source>
</evidence>
<comment type="caution">
    <text evidence="2">The sequence shown here is derived from an EMBL/GenBank/DDBJ whole genome shotgun (WGS) entry which is preliminary data.</text>
</comment>
<dbReference type="CDD" id="cd02440">
    <property type="entry name" value="AdoMet_MTases"/>
    <property type="match status" value="1"/>
</dbReference>
<name>A0ABW4LDG6_9MICO</name>
<evidence type="ECO:0000313" key="3">
    <source>
        <dbReference type="Proteomes" id="UP001597347"/>
    </source>
</evidence>
<dbReference type="InterPro" id="IPR041698">
    <property type="entry name" value="Methyltransf_25"/>
</dbReference>
<dbReference type="SUPFAM" id="SSF53335">
    <property type="entry name" value="S-adenosyl-L-methionine-dependent methyltransferases"/>
    <property type="match status" value="1"/>
</dbReference>
<sequence>MAGSRDFWEGRYRAAAETGASLWGAEPNGWIAEQAADLAPGHAVDLGAGEGRNARWLVRRGWTVEAVDFSAAAVEGMRADGLDAVVADVTTWTGDRPADLAVLCYLQLQAEALAQAIGAAARGLRPGGVLLGIWHDREDVARGEAGAMDPRIRTTPEETAEAARTAGLEVELSGRRDRAVDAGLACDCLLVARA</sequence>
<organism evidence="2 3">
    <name type="scientific">Amnibacterium endophyticum</name>
    <dbReference type="NCBI Taxonomy" id="2109337"/>
    <lineage>
        <taxon>Bacteria</taxon>
        <taxon>Bacillati</taxon>
        <taxon>Actinomycetota</taxon>
        <taxon>Actinomycetes</taxon>
        <taxon>Micrococcales</taxon>
        <taxon>Microbacteriaceae</taxon>
        <taxon>Amnibacterium</taxon>
    </lineage>
</organism>
<dbReference type="InterPro" id="IPR029063">
    <property type="entry name" value="SAM-dependent_MTases_sf"/>
</dbReference>
<feature type="domain" description="Methyltransferase" evidence="1">
    <location>
        <begin position="44"/>
        <end position="128"/>
    </location>
</feature>
<reference evidence="3" key="1">
    <citation type="journal article" date="2019" name="Int. J. Syst. Evol. Microbiol.">
        <title>The Global Catalogue of Microorganisms (GCM) 10K type strain sequencing project: providing services to taxonomists for standard genome sequencing and annotation.</title>
        <authorList>
            <consortium name="The Broad Institute Genomics Platform"/>
            <consortium name="The Broad Institute Genome Sequencing Center for Infectious Disease"/>
            <person name="Wu L."/>
            <person name="Ma J."/>
        </authorList>
    </citation>
    <scope>NUCLEOTIDE SEQUENCE [LARGE SCALE GENOMIC DNA]</scope>
    <source>
        <strain evidence="3">CGMCC 1.12471</strain>
    </source>
</reference>
<gene>
    <name evidence="2" type="ORF">ACFSBI_07085</name>
</gene>
<keyword evidence="3" id="KW-1185">Reference proteome</keyword>
<dbReference type="GO" id="GO:0032259">
    <property type="term" value="P:methylation"/>
    <property type="evidence" value="ECO:0007669"/>
    <property type="project" value="UniProtKB-KW"/>
</dbReference>
<keyword evidence="2" id="KW-0489">Methyltransferase</keyword>